<feature type="compositionally biased region" description="Low complexity" evidence="1">
    <location>
        <begin position="118"/>
        <end position="134"/>
    </location>
</feature>
<evidence type="ECO:0000256" key="1">
    <source>
        <dbReference type="SAM" id="MobiDB-lite"/>
    </source>
</evidence>
<accession>A0AAX6DN41</accession>
<reference evidence="2" key="1">
    <citation type="journal article" date="2023" name="GigaByte">
        <title>Genome assembly of the bearded iris, Iris pallida Lam.</title>
        <authorList>
            <person name="Bruccoleri R.E."/>
            <person name="Oakeley E.J."/>
            <person name="Faust A.M.E."/>
            <person name="Altorfer M."/>
            <person name="Dessus-Babus S."/>
            <person name="Burckhardt D."/>
            <person name="Oertli M."/>
            <person name="Naumann U."/>
            <person name="Petersen F."/>
            <person name="Wong J."/>
        </authorList>
    </citation>
    <scope>NUCLEOTIDE SEQUENCE</scope>
    <source>
        <strain evidence="2">GSM-AAB239-AS_SAM_17_03QT</strain>
    </source>
</reference>
<feature type="compositionally biased region" description="Basic and acidic residues" evidence="1">
    <location>
        <begin position="48"/>
        <end position="64"/>
    </location>
</feature>
<feature type="compositionally biased region" description="Basic residues" evidence="1">
    <location>
        <begin position="242"/>
        <end position="258"/>
    </location>
</feature>
<dbReference type="GO" id="GO:0016829">
    <property type="term" value="F:lyase activity"/>
    <property type="evidence" value="ECO:0007669"/>
    <property type="project" value="UniProtKB-KW"/>
</dbReference>
<feature type="region of interest" description="Disordered" evidence="1">
    <location>
        <begin position="1"/>
        <end position="76"/>
    </location>
</feature>
<organism evidence="2 3">
    <name type="scientific">Iris pallida</name>
    <name type="common">Sweet iris</name>
    <dbReference type="NCBI Taxonomy" id="29817"/>
    <lineage>
        <taxon>Eukaryota</taxon>
        <taxon>Viridiplantae</taxon>
        <taxon>Streptophyta</taxon>
        <taxon>Embryophyta</taxon>
        <taxon>Tracheophyta</taxon>
        <taxon>Spermatophyta</taxon>
        <taxon>Magnoliopsida</taxon>
        <taxon>Liliopsida</taxon>
        <taxon>Asparagales</taxon>
        <taxon>Iridaceae</taxon>
        <taxon>Iridoideae</taxon>
        <taxon>Irideae</taxon>
        <taxon>Iris</taxon>
    </lineage>
</organism>
<gene>
    <name evidence="2" type="ORF">M6B38_111580</name>
</gene>
<keyword evidence="3" id="KW-1185">Reference proteome</keyword>
<sequence length="519" mass="57400">MSWTTMTTTMMMPPPSAAAARSAPPTRPIPGRPARLLLVPRPRGLLPEPDRVPQEHRLPREHAPDLPLLRRRRPPRHLPPRLRLLLLPLRPLRRREEGRPHRGLHAQPPLHRQHQGRRLPGPLRAPARPRQELLPRPPQAQRRRLGLRVPRRPRRHALRGRGGGLREGELQLHPPPAEVHLPVPLQDHRRRGPLRLPGRRGPGLRHARQVARAAAAPHRQARGHPPAARGAPRALLPPPLLPRRRGLPQALRVRRGAGPRRDRAGPDGVRPDRGGRRPQHPLRPRLQRVRRLLGLPPVPRRRGRRRGPGGPEGQAEGGGPRGARRRRPLGGAGVRGGEGDGAGAVDRLRGAADEAAGAAAVREGEGRLLAGLARVELPGAEGGAAVRVPAAGDEGPGGVRGPRRVRGRQVQGRRGAAQVPLLVERARDGDADRREQAVRGQGPRRGDRVPHGGAHLRQVRRLRVRRFLGRDCEARPPGKGGGRSWKRKRKQEQDDVFDHQWLVQVFSSSLIFIFPNLSN</sequence>
<feature type="compositionally biased region" description="Basic residues" evidence="1">
    <location>
        <begin position="276"/>
        <end position="291"/>
    </location>
</feature>
<comment type="caution">
    <text evidence="2">The sequence shown here is derived from an EMBL/GenBank/DDBJ whole genome shotgun (WGS) entry which is preliminary data.</text>
</comment>
<keyword evidence="2" id="KW-0456">Lyase</keyword>
<evidence type="ECO:0000313" key="3">
    <source>
        <dbReference type="Proteomes" id="UP001140949"/>
    </source>
</evidence>
<feature type="region of interest" description="Disordered" evidence="1">
    <location>
        <begin position="97"/>
        <end position="341"/>
    </location>
</feature>
<feature type="region of interest" description="Disordered" evidence="1">
    <location>
        <begin position="428"/>
        <end position="454"/>
    </location>
</feature>
<feature type="compositionally biased region" description="Low complexity" evidence="1">
    <location>
        <begin position="32"/>
        <end position="47"/>
    </location>
</feature>
<evidence type="ECO:0000313" key="2">
    <source>
        <dbReference type="EMBL" id="KAJ6793210.1"/>
    </source>
</evidence>
<dbReference type="Proteomes" id="UP001140949">
    <property type="component" value="Unassembled WGS sequence"/>
</dbReference>
<feature type="compositionally biased region" description="Basic and acidic residues" evidence="1">
    <location>
        <begin position="428"/>
        <end position="437"/>
    </location>
</feature>
<feature type="compositionally biased region" description="Low complexity" evidence="1">
    <location>
        <begin position="210"/>
        <end position="234"/>
    </location>
</feature>
<feature type="compositionally biased region" description="Basic and acidic residues" evidence="1">
    <location>
        <begin position="259"/>
        <end position="275"/>
    </location>
</feature>
<feature type="compositionally biased region" description="Gly residues" evidence="1">
    <location>
        <begin position="330"/>
        <end position="341"/>
    </location>
</feature>
<feature type="compositionally biased region" description="Basic residues" evidence="1">
    <location>
        <begin position="141"/>
        <end position="159"/>
    </location>
</feature>
<dbReference type="AlphaFoldDB" id="A0AAX6DN41"/>
<feature type="compositionally biased region" description="Gly residues" evidence="1">
    <location>
        <begin position="308"/>
        <end position="321"/>
    </location>
</feature>
<feature type="region of interest" description="Disordered" evidence="1">
    <location>
        <begin position="471"/>
        <end position="491"/>
    </location>
</feature>
<feature type="compositionally biased region" description="Low complexity" evidence="1">
    <location>
        <begin position="1"/>
        <end position="24"/>
    </location>
</feature>
<dbReference type="EMBL" id="JANAVB010043216">
    <property type="protein sequence ID" value="KAJ6793210.1"/>
    <property type="molecule type" value="Genomic_DNA"/>
</dbReference>
<protein>
    <submittedName>
        <fullName evidence="2">Linolenate hydroperoxide lyase, chloroplastic</fullName>
    </submittedName>
</protein>
<feature type="region of interest" description="Disordered" evidence="1">
    <location>
        <begin position="386"/>
        <end position="416"/>
    </location>
</feature>
<name>A0AAX6DN41_IRIPA</name>
<reference evidence="2" key="2">
    <citation type="submission" date="2023-04" db="EMBL/GenBank/DDBJ databases">
        <authorList>
            <person name="Bruccoleri R.E."/>
            <person name="Oakeley E.J."/>
            <person name="Faust A.-M."/>
            <person name="Dessus-Babus S."/>
            <person name="Altorfer M."/>
            <person name="Burckhardt D."/>
            <person name="Oertli M."/>
            <person name="Naumann U."/>
            <person name="Petersen F."/>
            <person name="Wong J."/>
        </authorList>
    </citation>
    <scope>NUCLEOTIDE SEQUENCE</scope>
    <source>
        <strain evidence="2">GSM-AAB239-AS_SAM_17_03QT</strain>
        <tissue evidence="2">Leaf</tissue>
    </source>
</reference>
<proteinExistence type="predicted"/>